<dbReference type="Gene3D" id="2.60.40.1590">
    <property type="entry name" value="Peptidoglycan hydrolase domains"/>
    <property type="match status" value="1"/>
</dbReference>
<dbReference type="PANTHER" id="PTHR21666">
    <property type="entry name" value="PEPTIDASE-RELATED"/>
    <property type="match status" value="1"/>
</dbReference>
<dbReference type="CDD" id="cd12797">
    <property type="entry name" value="M23_peptidase"/>
    <property type="match status" value="1"/>
</dbReference>
<evidence type="ECO:0000259" key="1">
    <source>
        <dbReference type="Pfam" id="PF01551"/>
    </source>
</evidence>
<comment type="caution">
    <text evidence="2">The sequence shown here is derived from an EMBL/GenBank/DDBJ whole genome shotgun (WGS) entry which is preliminary data.</text>
</comment>
<evidence type="ECO:0000313" key="2">
    <source>
        <dbReference type="EMBL" id="GAH73452.1"/>
    </source>
</evidence>
<dbReference type="GO" id="GO:0004222">
    <property type="term" value="F:metalloendopeptidase activity"/>
    <property type="evidence" value="ECO:0007669"/>
    <property type="project" value="TreeGrafter"/>
</dbReference>
<dbReference type="Pfam" id="PF01551">
    <property type="entry name" value="Peptidase_M23"/>
    <property type="match status" value="1"/>
</dbReference>
<dbReference type="EMBL" id="BARU01031326">
    <property type="protein sequence ID" value="GAH73452.1"/>
    <property type="molecule type" value="Genomic_DNA"/>
</dbReference>
<proteinExistence type="predicted"/>
<dbReference type="InterPro" id="IPR016047">
    <property type="entry name" value="M23ase_b-sheet_dom"/>
</dbReference>
<gene>
    <name evidence="2" type="ORF">S03H2_49573</name>
</gene>
<dbReference type="Gene3D" id="2.70.70.10">
    <property type="entry name" value="Glucose Permease (Domain IIA)"/>
    <property type="match status" value="1"/>
</dbReference>
<reference evidence="2" key="1">
    <citation type="journal article" date="2014" name="Front. Microbiol.">
        <title>High frequency of phylogenetically diverse reductive dehalogenase-homologous genes in deep subseafloor sedimentary metagenomes.</title>
        <authorList>
            <person name="Kawai M."/>
            <person name="Futagami T."/>
            <person name="Toyoda A."/>
            <person name="Takaki Y."/>
            <person name="Nishi S."/>
            <person name="Hori S."/>
            <person name="Arai W."/>
            <person name="Tsubouchi T."/>
            <person name="Morono Y."/>
            <person name="Uchiyama I."/>
            <person name="Ito T."/>
            <person name="Fujiyama A."/>
            <person name="Inagaki F."/>
            <person name="Takami H."/>
        </authorList>
    </citation>
    <scope>NUCLEOTIDE SEQUENCE</scope>
    <source>
        <strain evidence="2">Expedition CK06-06</strain>
    </source>
</reference>
<dbReference type="InterPro" id="IPR050570">
    <property type="entry name" value="Cell_wall_metabolism_enzyme"/>
</dbReference>
<dbReference type="InterPro" id="IPR011055">
    <property type="entry name" value="Dup_hybrid_motif"/>
</dbReference>
<accession>X1HVJ3</accession>
<dbReference type="PANTHER" id="PTHR21666:SF270">
    <property type="entry name" value="MUREIN HYDROLASE ACTIVATOR ENVC"/>
    <property type="match status" value="1"/>
</dbReference>
<feature type="non-terminal residue" evidence="2">
    <location>
        <position position="235"/>
    </location>
</feature>
<organism evidence="2">
    <name type="scientific">marine sediment metagenome</name>
    <dbReference type="NCBI Taxonomy" id="412755"/>
    <lineage>
        <taxon>unclassified sequences</taxon>
        <taxon>metagenomes</taxon>
        <taxon>ecological metagenomes</taxon>
    </lineage>
</organism>
<protein>
    <recommendedName>
        <fullName evidence="1">M23ase beta-sheet core domain-containing protein</fullName>
    </recommendedName>
</protein>
<dbReference type="AlphaFoldDB" id="X1HVJ3"/>
<feature type="domain" description="M23ase beta-sheet core" evidence="1">
    <location>
        <begin position="183"/>
        <end position="234"/>
    </location>
</feature>
<dbReference type="SUPFAM" id="SSF51261">
    <property type="entry name" value="Duplicated hybrid motif"/>
    <property type="match status" value="1"/>
</dbReference>
<sequence length="235" mass="26942">MKKTFIFVILLFILSLSAQAQELQIEIKPEIVGQGKTLAIYFESPQTLKDLKAEFLGREVRFYKTGENRYRAILGIPLTTEPERYNILFRIKTKGGLEIEWKETIQIKETIFKKESLSIPPEKSRHLTSKYLGKEGRKIAKAYKKEEPEQFWEGKFILPTEGRISSPFGAYRIYNEGQAFWRHKGVDIANKEGTEILAPNSGIVVLSEDMRVHGGTIIISHGQGILSIFSHLKER</sequence>
<name>X1HVJ3_9ZZZZ</name>